<dbReference type="VEuPathDB" id="FungiDB:CPAG_00933"/>
<reference evidence="1 2" key="1">
    <citation type="submission" date="2007-06" db="EMBL/GenBank/DDBJ databases">
        <title>The Genome Sequence of Coccidioides posadasii RMSCC_3488.</title>
        <authorList>
            <consortium name="Coccidioides Genome Resources Consortium"/>
            <consortium name="The Broad Institute Genome Sequencing Platform"/>
            <person name="Henn M.R."/>
            <person name="Sykes S."/>
            <person name="Young S."/>
            <person name="Jaffe D."/>
            <person name="Berlin A."/>
            <person name="Alvarez P."/>
            <person name="Butler J."/>
            <person name="Gnerre S."/>
            <person name="Grabherr M."/>
            <person name="Mauceli E."/>
            <person name="Brockman W."/>
            <person name="Kodira C."/>
            <person name="Alvarado L."/>
            <person name="Zeng Q."/>
            <person name="Crawford M."/>
            <person name="Antoine C."/>
            <person name="Devon K."/>
            <person name="Galgiani J."/>
            <person name="Orsborn K."/>
            <person name="Lewis M.L."/>
            <person name="Nusbaum C."/>
            <person name="Galagan J."/>
            <person name="Birren B."/>
        </authorList>
    </citation>
    <scope>NUCLEOTIDE SEQUENCE [LARGE SCALE GENOMIC DNA]</scope>
    <source>
        <strain evidence="1 2">RMSCC 3488</strain>
    </source>
</reference>
<dbReference type="Proteomes" id="UP000054567">
    <property type="component" value="Unassembled WGS sequence"/>
</dbReference>
<organism evidence="1 2">
    <name type="scientific">Coccidioides posadasii RMSCC 3488</name>
    <dbReference type="NCBI Taxonomy" id="454284"/>
    <lineage>
        <taxon>Eukaryota</taxon>
        <taxon>Fungi</taxon>
        <taxon>Dikarya</taxon>
        <taxon>Ascomycota</taxon>
        <taxon>Pezizomycotina</taxon>
        <taxon>Eurotiomycetes</taxon>
        <taxon>Eurotiomycetidae</taxon>
        <taxon>Onygenales</taxon>
        <taxon>Onygenaceae</taxon>
        <taxon>Coccidioides</taxon>
    </lineage>
</organism>
<accession>A0A0J6EVK6</accession>
<dbReference type="EMBL" id="DS268109">
    <property type="protein sequence ID" value="KMM64581.1"/>
    <property type="molecule type" value="Genomic_DNA"/>
</dbReference>
<name>A0A0J6EVK6_COCPO</name>
<evidence type="ECO:0000313" key="2">
    <source>
        <dbReference type="Proteomes" id="UP000054567"/>
    </source>
</evidence>
<sequence length="161" mass="17706">MGLKDTRGRGQINNPNRSNTPYTWVVFPEGYAPGRRAYACITTLRVRMATWPRPWDLAGIPGRQAMTSNQRPSSSIIALCDFMQAHTCTCAGLTLKPRPHDLRRDELSSTGGRSFNNGNAGWLHRRPDPGRARVATELILRFGGIVTTGVSIASDSLCEAH</sequence>
<proteinExistence type="predicted"/>
<reference evidence="2" key="3">
    <citation type="journal article" date="2010" name="Genome Res.">
        <title>Population genomic sequencing of Coccidioides fungi reveals recent hybridization and transposon control.</title>
        <authorList>
            <person name="Neafsey D.E."/>
            <person name="Barker B.M."/>
            <person name="Sharpton T.J."/>
            <person name="Stajich J.E."/>
            <person name="Park D.J."/>
            <person name="Whiston E."/>
            <person name="Hung C.-Y."/>
            <person name="McMahan C."/>
            <person name="White J."/>
            <person name="Sykes S."/>
            <person name="Heiman D."/>
            <person name="Young S."/>
            <person name="Zeng Q."/>
            <person name="Abouelleil A."/>
            <person name="Aftuck L."/>
            <person name="Bessette D."/>
            <person name="Brown A."/>
            <person name="FitzGerald M."/>
            <person name="Lui A."/>
            <person name="Macdonald J.P."/>
            <person name="Priest M."/>
            <person name="Orbach M.J."/>
            <person name="Galgiani J.N."/>
            <person name="Kirkland T.N."/>
            <person name="Cole G.T."/>
            <person name="Birren B.W."/>
            <person name="Henn M.R."/>
            <person name="Taylor J.W."/>
            <person name="Rounsley S.D."/>
        </authorList>
    </citation>
    <scope>NUCLEOTIDE SEQUENCE [LARGE SCALE GENOMIC DNA]</scope>
    <source>
        <strain evidence="2">RMSCC 3488</strain>
    </source>
</reference>
<gene>
    <name evidence="1" type="ORF">CPAG_00933</name>
</gene>
<dbReference type="AlphaFoldDB" id="A0A0J6EVK6"/>
<reference evidence="2" key="2">
    <citation type="journal article" date="2009" name="Genome Res.">
        <title>Comparative genomic analyses of the human fungal pathogens Coccidioides and their relatives.</title>
        <authorList>
            <person name="Sharpton T.J."/>
            <person name="Stajich J.E."/>
            <person name="Rounsley S.D."/>
            <person name="Gardner M.J."/>
            <person name="Wortman J.R."/>
            <person name="Jordar V.S."/>
            <person name="Maiti R."/>
            <person name="Kodira C.D."/>
            <person name="Neafsey D.E."/>
            <person name="Zeng Q."/>
            <person name="Hung C.-Y."/>
            <person name="McMahan C."/>
            <person name="Muszewska A."/>
            <person name="Grynberg M."/>
            <person name="Mandel M.A."/>
            <person name="Kellner E.M."/>
            <person name="Barker B.M."/>
            <person name="Galgiani J.N."/>
            <person name="Orbach M.J."/>
            <person name="Kirkland T.N."/>
            <person name="Cole G.T."/>
            <person name="Henn M.R."/>
            <person name="Birren B.W."/>
            <person name="Taylor J.W."/>
        </authorList>
    </citation>
    <scope>NUCLEOTIDE SEQUENCE [LARGE SCALE GENOMIC DNA]</scope>
    <source>
        <strain evidence="2">RMSCC 3488</strain>
    </source>
</reference>
<evidence type="ECO:0000313" key="1">
    <source>
        <dbReference type="EMBL" id="KMM64581.1"/>
    </source>
</evidence>
<protein>
    <submittedName>
        <fullName evidence="1">Uncharacterized protein</fullName>
    </submittedName>
</protein>